<comment type="similarity">
    <text evidence="2">Belongs to the EVA1 family.</text>
</comment>
<organism evidence="12 13">
    <name type="scientific">Pangasianodon hypophthalmus</name>
    <name type="common">Striped catfish</name>
    <name type="synonym">Helicophagus hypophthalmus</name>
    <dbReference type="NCBI Taxonomy" id="310915"/>
    <lineage>
        <taxon>Eukaryota</taxon>
        <taxon>Metazoa</taxon>
        <taxon>Chordata</taxon>
        <taxon>Craniata</taxon>
        <taxon>Vertebrata</taxon>
        <taxon>Euteleostomi</taxon>
        <taxon>Actinopterygii</taxon>
        <taxon>Neopterygii</taxon>
        <taxon>Teleostei</taxon>
        <taxon>Ostariophysi</taxon>
        <taxon>Siluriformes</taxon>
        <taxon>Pangasiidae</taxon>
        <taxon>Pangasianodon</taxon>
    </lineage>
</organism>
<dbReference type="Gene3D" id="2.60.120.740">
    <property type="match status" value="2"/>
</dbReference>
<keyword evidence="7 10" id="KW-1133">Transmembrane helix</keyword>
<keyword evidence="4 10" id="KW-0812">Transmembrane</keyword>
<dbReference type="InterPro" id="IPR039500">
    <property type="entry name" value="EVA1_dom"/>
</dbReference>
<dbReference type="AlphaFoldDB" id="A0A5N5LND6"/>
<dbReference type="InterPro" id="IPR000922">
    <property type="entry name" value="Lectin_gal-bd_dom"/>
</dbReference>
<feature type="region of interest" description="Disordered" evidence="9">
    <location>
        <begin position="341"/>
        <end position="366"/>
    </location>
</feature>
<comment type="caution">
    <text evidence="12">The sequence shown here is derived from an EMBL/GenBank/DDBJ whole genome shotgun (WGS) entry which is preliminary data.</text>
</comment>
<gene>
    <name evidence="12" type="ORF">PHYPO_G00079600</name>
</gene>
<evidence type="ECO:0000256" key="10">
    <source>
        <dbReference type="SAM" id="Phobius"/>
    </source>
</evidence>
<dbReference type="FunFam" id="2.60.120.740:FF:000003">
    <property type="entry name" value="Protein eva-1 homolog C"/>
    <property type="match status" value="1"/>
</dbReference>
<evidence type="ECO:0000256" key="3">
    <source>
        <dbReference type="ARBA" id="ARBA00022546"/>
    </source>
</evidence>
<dbReference type="PANTHER" id="PTHR46780">
    <property type="entry name" value="PROTEIN EVA-1"/>
    <property type="match status" value="1"/>
</dbReference>
<evidence type="ECO:0000256" key="6">
    <source>
        <dbReference type="ARBA" id="ARBA00022737"/>
    </source>
</evidence>
<dbReference type="Pfam" id="PF14851">
    <property type="entry name" value="FAM176"/>
    <property type="match status" value="1"/>
</dbReference>
<keyword evidence="8 10" id="KW-0472">Membrane</keyword>
<evidence type="ECO:0000313" key="12">
    <source>
        <dbReference type="EMBL" id="KAB5543476.1"/>
    </source>
</evidence>
<keyword evidence="13" id="KW-1185">Reference proteome</keyword>
<name>A0A5N5LND6_PANHP</name>
<proteinExistence type="inferred from homology"/>
<dbReference type="InterPro" id="IPR043159">
    <property type="entry name" value="Lectin_gal-bd_sf"/>
</dbReference>
<dbReference type="GO" id="GO:0030246">
    <property type="term" value="F:carbohydrate binding"/>
    <property type="evidence" value="ECO:0007669"/>
    <property type="project" value="UniProtKB-KW"/>
</dbReference>
<dbReference type="EMBL" id="VFJC01000018">
    <property type="protein sequence ID" value="KAB5543476.1"/>
    <property type="molecule type" value="Genomic_DNA"/>
</dbReference>
<dbReference type="OrthoDB" id="5970528at2759"/>
<feature type="domain" description="SUEL-type lectin" evidence="11">
    <location>
        <begin position="59"/>
        <end position="138"/>
    </location>
</feature>
<evidence type="ECO:0000256" key="4">
    <source>
        <dbReference type="ARBA" id="ARBA00022692"/>
    </source>
</evidence>
<dbReference type="PROSITE" id="PS50228">
    <property type="entry name" value="SUEL_LECTIN"/>
    <property type="match status" value="2"/>
</dbReference>
<keyword evidence="5" id="KW-0430">Lectin</keyword>
<evidence type="ECO:0000256" key="5">
    <source>
        <dbReference type="ARBA" id="ARBA00022734"/>
    </source>
</evidence>
<feature type="domain" description="SUEL-type lectin" evidence="11">
    <location>
        <begin position="147"/>
        <end position="239"/>
    </location>
</feature>
<evidence type="ECO:0000256" key="9">
    <source>
        <dbReference type="SAM" id="MobiDB-lite"/>
    </source>
</evidence>
<dbReference type="GO" id="GO:0016020">
    <property type="term" value="C:membrane"/>
    <property type="evidence" value="ECO:0007669"/>
    <property type="project" value="UniProtKB-SubCell"/>
</dbReference>
<protein>
    <recommendedName>
        <fullName evidence="11">SUEL-type lectin domain-containing protein</fullName>
    </recommendedName>
</protein>
<sequence length="417" mass="47082">MNVNMMSAESASGCGSHRAGGWSLHILYSVLLLGSEEMHGLSDFSTYLFRIIISHSAHARDGELLLLSCPRHSTISVQSAFYRPHAPLTYCNAPTALQKMLSECQGRRNCQILVNYRLFGSDPCPGTTKHLHVSYSCKPMETKNRTRCEGDQMLLHCKYPKLLNIYSAVYGRELGEKAACLTEEEQPPPFECLYHGALDTVKNLCYGKQRCLFIINDQQFRNPCMPETKKYLSVVYSCVPQSLLKEADPNFFQTTTIRQETTKAGKHPDVRESRLPEKNGILVSNSLMAYGYIIEHPEKAGLLFVSSVCLGLFLVLLAISMRITCSRHLEGVSCLHKKTATVEPKDEDDDEDSDDEESEPLMDSSVMSEVGRKVYCWEEAMYTTEAAELIERLERREMIIQEIRMNAYLNGTSCTLH</sequence>
<keyword evidence="6" id="KW-0677">Repeat</keyword>
<evidence type="ECO:0000256" key="2">
    <source>
        <dbReference type="ARBA" id="ARBA00006023"/>
    </source>
</evidence>
<evidence type="ECO:0000313" key="13">
    <source>
        <dbReference type="Proteomes" id="UP000327468"/>
    </source>
</evidence>
<accession>A0A5N5LND6</accession>
<dbReference type="Pfam" id="PF02140">
    <property type="entry name" value="SUEL_Lectin"/>
    <property type="match status" value="2"/>
</dbReference>
<comment type="subcellular location">
    <subcellularLocation>
        <location evidence="1">Membrane</location>
        <topology evidence="1">Single-pass membrane protein</topology>
    </subcellularLocation>
</comment>
<dbReference type="CDD" id="cd22828">
    <property type="entry name" value="Gal_Rha_Lectin_EVA1_EVA1C_rpt1"/>
    <property type="match status" value="1"/>
</dbReference>
<evidence type="ECO:0000259" key="11">
    <source>
        <dbReference type="PROSITE" id="PS50228"/>
    </source>
</evidence>
<evidence type="ECO:0000256" key="7">
    <source>
        <dbReference type="ARBA" id="ARBA00022989"/>
    </source>
</evidence>
<dbReference type="Proteomes" id="UP000327468">
    <property type="component" value="Chromosome 17"/>
</dbReference>
<keyword evidence="3" id="KW-0348">Hemagglutinin</keyword>
<reference evidence="12 13" key="1">
    <citation type="submission" date="2019-06" db="EMBL/GenBank/DDBJ databases">
        <title>A chromosome-scale genome assembly of the striped catfish, Pangasianodon hypophthalmus.</title>
        <authorList>
            <person name="Wen M."/>
            <person name="Zahm M."/>
            <person name="Roques C."/>
            <person name="Cabau C."/>
            <person name="Klopp C."/>
            <person name="Donnadieu C."/>
            <person name="Jouanno E."/>
            <person name="Avarre J.-C."/>
            <person name="Campet M."/>
            <person name="Ha T.T.T."/>
            <person name="Dugue R."/>
            <person name="Lampietro C."/>
            <person name="Louis A."/>
            <person name="Herpin A."/>
            <person name="Echchiki A."/>
            <person name="Berthelot C."/>
            <person name="Parey E."/>
            <person name="Roest-Crollius H."/>
            <person name="Braasch I."/>
            <person name="Postlethwait J."/>
            <person name="Bobe J."/>
            <person name="Montfort J."/>
            <person name="Bouchez O."/>
            <person name="Begum T."/>
            <person name="Schartl M."/>
            <person name="Guiguen Y."/>
        </authorList>
    </citation>
    <scope>NUCLEOTIDE SEQUENCE [LARGE SCALE GENOMIC DNA]</scope>
    <source>
        <strain evidence="12 13">Indonesia</strain>
        <tissue evidence="12">Blood</tissue>
    </source>
</reference>
<evidence type="ECO:0000256" key="8">
    <source>
        <dbReference type="ARBA" id="ARBA00023136"/>
    </source>
</evidence>
<feature type="compositionally biased region" description="Acidic residues" evidence="9">
    <location>
        <begin position="345"/>
        <end position="360"/>
    </location>
</feature>
<evidence type="ECO:0000256" key="1">
    <source>
        <dbReference type="ARBA" id="ARBA00004167"/>
    </source>
</evidence>
<dbReference type="CDD" id="cd22829">
    <property type="entry name" value="Gal_Rha_Lectin_EVA1_EVA1C_rpt2"/>
    <property type="match status" value="1"/>
</dbReference>
<feature type="transmembrane region" description="Helical" evidence="10">
    <location>
        <begin position="300"/>
        <end position="319"/>
    </location>
</feature>